<gene>
    <name evidence="5" type="ORF">LRS13_02980</name>
</gene>
<dbReference type="EMBL" id="CP088295">
    <property type="protein sequence ID" value="UUY04516.1"/>
    <property type="molecule type" value="Genomic_DNA"/>
</dbReference>
<dbReference type="PIRSF" id="PIRSF002741">
    <property type="entry name" value="MppA"/>
    <property type="match status" value="1"/>
</dbReference>
<dbReference type="SUPFAM" id="SSF53850">
    <property type="entry name" value="Periplasmic binding protein-like II"/>
    <property type="match status" value="1"/>
</dbReference>
<evidence type="ECO:0000256" key="2">
    <source>
        <dbReference type="ARBA" id="ARBA00022448"/>
    </source>
</evidence>
<proteinExistence type="inferred from homology"/>
<dbReference type="RefSeq" id="WP_353864998.1">
    <property type="nucleotide sequence ID" value="NZ_CP088295.1"/>
</dbReference>
<organism evidence="5 6">
    <name type="scientific">Svornostia abyssi</name>
    <dbReference type="NCBI Taxonomy" id="2898438"/>
    <lineage>
        <taxon>Bacteria</taxon>
        <taxon>Bacillati</taxon>
        <taxon>Actinomycetota</taxon>
        <taxon>Thermoleophilia</taxon>
        <taxon>Solirubrobacterales</taxon>
        <taxon>Baekduiaceae</taxon>
        <taxon>Svornostia</taxon>
    </lineage>
</organism>
<dbReference type="InterPro" id="IPR030678">
    <property type="entry name" value="Peptide/Ni-bd"/>
</dbReference>
<dbReference type="Proteomes" id="UP001058860">
    <property type="component" value="Chromosome"/>
</dbReference>
<feature type="domain" description="Solute-binding protein family 5" evidence="4">
    <location>
        <begin position="82"/>
        <end position="438"/>
    </location>
</feature>
<dbReference type="PANTHER" id="PTHR30290:SF9">
    <property type="entry name" value="OLIGOPEPTIDE-BINDING PROTEIN APPA"/>
    <property type="match status" value="1"/>
</dbReference>
<dbReference type="InterPro" id="IPR039424">
    <property type="entry name" value="SBP_5"/>
</dbReference>
<protein>
    <submittedName>
        <fullName evidence="5">ABC transporter substrate-binding protein</fullName>
    </submittedName>
</protein>
<evidence type="ECO:0000256" key="1">
    <source>
        <dbReference type="ARBA" id="ARBA00005695"/>
    </source>
</evidence>
<dbReference type="Gene3D" id="3.40.190.10">
    <property type="entry name" value="Periplasmic binding protein-like II"/>
    <property type="match status" value="1"/>
</dbReference>
<keyword evidence="3" id="KW-0732">Signal</keyword>
<dbReference type="Gene3D" id="3.90.76.10">
    <property type="entry name" value="Dipeptide-binding Protein, Domain 1"/>
    <property type="match status" value="1"/>
</dbReference>
<dbReference type="CDD" id="cd08512">
    <property type="entry name" value="PBP2_NikA_DppA_OppA_like_7"/>
    <property type="match status" value="1"/>
</dbReference>
<name>A0ABY5PIS0_9ACTN</name>
<dbReference type="Pfam" id="PF00496">
    <property type="entry name" value="SBP_bac_5"/>
    <property type="match status" value="1"/>
</dbReference>
<reference evidence="6" key="1">
    <citation type="submission" date="2021-11" db="EMBL/GenBank/DDBJ databases">
        <title>Cultivation dependent microbiological survey of springs from the worlds oldest radium mine currently devoted to the extraction of radon-saturated water.</title>
        <authorList>
            <person name="Kapinusova G."/>
            <person name="Smrhova T."/>
            <person name="Strejcek M."/>
            <person name="Suman J."/>
            <person name="Jani K."/>
            <person name="Pajer P."/>
            <person name="Uhlik O."/>
        </authorList>
    </citation>
    <scope>NUCLEOTIDE SEQUENCE [LARGE SCALE GENOMIC DNA]</scope>
    <source>
        <strain evidence="6">J379</strain>
    </source>
</reference>
<keyword evidence="6" id="KW-1185">Reference proteome</keyword>
<evidence type="ECO:0000313" key="5">
    <source>
        <dbReference type="EMBL" id="UUY04516.1"/>
    </source>
</evidence>
<dbReference type="Gene3D" id="3.10.105.10">
    <property type="entry name" value="Dipeptide-binding Protein, Domain 3"/>
    <property type="match status" value="1"/>
</dbReference>
<sequence>MSATRRTLMLAFAAVGAISIGACGSAEKKDSSGAALTEKTISIPFVSDMSVPDPDVFYDVEGNAVTLSVYEGLVRYKPDTTEIVGDLAKSWEVSDDKKTYTFALQDGVTFHSGAPMTSKDVKASFERRKTLGQGSSYMLAGVKSMETPDDSTFVINLKEPQLPFMHYLASQWGPRVIGPEALVENAGDDQAQKYLSTHEDGTGPYELTEFDRGTQYTLTAYDGYWGAKPYYTTVNLKITPDVNTQQIQLKGGDLAMMLHAYPASDLKSAEDDPNLKVETPETAATLITYLNTNKAPFDDPKARAAVAGVIDREAIVSQAYGDTAKVAAGPYPPAMLADQPELPYGTGVPAGSEDIGKGKKILLSYAADEVATLGRVSQLLQSQLKEIGYDVVIKEVPHAQVYDWVEGAEKGPDIFLLTNNPDAAHPDTWAGINWGTKGGTNLLAYSDPKVDDMLATALSQDSEEQADEIYREIGQEVVDANAQLFIANVRDTIVYNAGIAGVTHTPLYPWVVDLDQLKPAE</sequence>
<keyword evidence="2" id="KW-0813">Transport</keyword>
<evidence type="ECO:0000256" key="3">
    <source>
        <dbReference type="ARBA" id="ARBA00022729"/>
    </source>
</evidence>
<dbReference type="InterPro" id="IPR000914">
    <property type="entry name" value="SBP_5_dom"/>
</dbReference>
<dbReference type="PANTHER" id="PTHR30290">
    <property type="entry name" value="PERIPLASMIC BINDING COMPONENT OF ABC TRANSPORTER"/>
    <property type="match status" value="1"/>
</dbReference>
<comment type="similarity">
    <text evidence="1">Belongs to the bacterial solute-binding protein 5 family.</text>
</comment>
<evidence type="ECO:0000313" key="6">
    <source>
        <dbReference type="Proteomes" id="UP001058860"/>
    </source>
</evidence>
<evidence type="ECO:0000259" key="4">
    <source>
        <dbReference type="Pfam" id="PF00496"/>
    </source>
</evidence>
<accession>A0ABY5PIS0</accession>